<feature type="chain" id="PRO_5009327764" description="Cystatin domain-containing protein" evidence="1">
    <location>
        <begin position="20"/>
        <end position="125"/>
    </location>
</feature>
<dbReference type="InterPro" id="IPR046350">
    <property type="entry name" value="Cystatin_sf"/>
</dbReference>
<keyword evidence="3" id="KW-1185">Reference proteome</keyword>
<evidence type="ECO:0000256" key="1">
    <source>
        <dbReference type="SAM" id="SignalP"/>
    </source>
</evidence>
<reference evidence="2" key="1">
    <citation type="submission" date="2020-05" db="UniProtKB">
        <authorList>
            <consortium name="EnsemblMetazoa"/>
        </authorList>
    </citation>
    <scope>IDENTIFICATION</scope>
    <source>
        <strain evidence="2">USDA</strain>
    </source>
</reference>
<name>A0A1I8Q691_STOCA</name>
<evidence type="ECO:0000313" key="3">
    <source>
        <dbReference type="Proteomes" id="UP000095300"/>
    </source>
</evidence>
<keyword evidence="1" id="KW-0732">Signal</keyword>
<dbReference type="AlphaFoldDB" id="A0A1I8Q691"/>
<accession>A0A1I8Q691</accession>
<proteinExistence type="predicted"/>
<feature type="signal peptide" evidence="1">
    <location>
        <begin position="1"/>
        <end position="19"/>
    </location>
</feature>
<dbReference type="EnsemblMetazoa" id="SCAU014272-RA">
    <property type="protein sequence ID" value="SCAU014272-PA"/>
    <property type="gene ID" value="SCAU014272"/>
</dbReference>
<dbReference type="Proteomes" id="UP000095300">
    <property type="component" value="Unassembled WGS sequence"/>
</dbReference>
<evidence type="ECO:0000313" key="2">
    <source>
        <dbReference type="EnsemblMetazoa" id="SCAU014272-PA"/>
    </source>
</evidence>
<dbReference type="SUPFAM" id="SSF54403">
    <property type="entry name" value="Cystatin/monellin"/>
    <property type="match status" value="1"/>
</dbReference>
<dbReference type="VEuPathDB" id="VectorBase:SCAU014272"/>
<organism evidence="2 3">
    <name type="scientific">Stomoxys calcitrans</name>
    <name type="common">Stable fly</name>
    <name type="synonym">Conops calcitrans</name>
    <dbReference type="NCBI Taxonomy" id="35570"/>
    <lineage>
        <taxon>Eukaryota</taxon>
        <taxon>Metazoa</taxon>
        <taxon>Ecdysozoa</taxon>
        <taxon>Arthropoda</taxon>
        <taxon>Hexapoda</taxon>
        <taxon>Insecta</taxon>
        <taxon>Pterygota</taxon>
        <taxon>Neoptera</taxon>
        <taxon>Endopterygota</taxon>
        <taxon>Diptera</taxon>
        <taxon>Brachycera</taxon>
        <taxon>Muscomorpha</taxon>
        <taxon>Muscoidea</taxon>
        <taxon>Muscidae</taxon>
        <taxon>Stomoxys</taxon>
    </lineage>
</organism>
<gene>
    <name evidence="2" type="primary">106091786</name>
</gene>
<dbReference type="KEGG" id="scac:106091786"/>
<protein>
    <recommendedName>
        <fullName evidence="4">Cystatin domain-containing protein</fullName>
    </recommendedName>
</protein>
<sequence length="125" mass="14167">MLKIILVAVALSTLSVVKAHDPLCYGCLKTMPAKDLSETGVDLKLVLKKLAEDNGPKYKLSQVNSGIEQLGYRYKLKVDLDDNGTTKTCDVILMMLRWEDKNYQLTLKCPNEPEIKRAYNIQLYD</sequence>
<evidence type="ECO:0008006" key="4">
    <source>
        <dbReference type="Google" id="ProtNLM"/>
    </source>
</evidence>